<dbReference type="SUPFAM" id="SSF56219">
    <property type="entry name" value="DNase I-like"/>
    <property type="match status" value="1"/>
</dbReference>
<evidence type="ECO:0008006" key="3">
    <source>
        <dbReference type="Google" id="ProtNLM"/>
    </source>
</evidence>
<dbReference type="InterPro" id="IPR036691">
    <property type="entry name" value="Endo/exonu/phosph_ase_sf"/>
</dbReference>
<keyword evidence="2" id="KW-1185">Reference proteome</keyword>
<organism evidence="1 2">
    <name type="scientific">Haemaphysalis longicornis</name>
    <name type="common">Bush tick</name>
    <dbReference type="NCBI Taxonomy" id="44386"/>
    <lineage>
        <taxon>Eukaryota</taxon>
        <taxon>Metazoa</taxon>
        <taxon>Ecdysozoa</taxon>
        <taxon>Arthropoda</taxon>
        <taxon>Chelicerata</taxon>
        <taxon>Arachnida</taxon>
        <taxon>Acari</taxon>
        <taxon>Parasitiformes</taxon>
        <taxon>Ixodida</taxon>
        <taxon>Ixodoidea</taxon>
        <taxon>Ixodidae</taxon>
        <taxon>Haemaphysalinae</taxon>
        <taxon>Haemaphysalis</taxon>
    </lineage>
</organism>
<comment type="caution">
    <text evidence="1">The sequence shown here is derived from an EMBL/GenBank/DDBJ whole genome shotgun (WGS) entry which is preliminary data.</text>
</comment>
<sequence length="128" mass="14233">MDRSSPHTPNAPDVLQWNCRSLRGCVTELTELFRVAGGPEVLLLQETRGETPGISGYLGYFQHTIEHRMPRGSSETTTEAQAVVFVRRDVPHAYIDTSEHCTQTPRNSGRSCNARTSECDFGVVLRSP</sequence>
<name>A0A9J6H0C3_HAELO</name>
<dbReference type="Proteomes" id="UP000821853">
    <property type="component" value="Chromosome 8"/>
</dbReference>
<evidence type="ECO:0000313" key="1">
    <source>
        <dbReference type="EMBL" id="KAH9380119.1"/>
    </source>
</evidence>
<reference evidence="1 2" key="1">
    <citation type="journal article" date="2020" name="Cell">
        <title>Large-Scale Comparative Analyses of Tick Genomes Elucidate Their Genetic Diversity and Vector Capacities.</title>
        <authorList>
            <consortium name="Tick Genome and Microbiome Consortium (TIGMIC)"/>
            <person name="Jia N."/>
            <person name="Wang J."/>
            <person name="Shi W."/>
            <person name="Du L."/>
            <person name="Sun Y."/>
            <person name="Zhan W."/>
            <person name="Jiang J.F."/>
            <person name="Wang Q."/>
            <person name="Zhang B."/>
            <person name="Ji P."/>
            <person name="Bell-Sakyi L."/>
            <person name="Cui X.M."/>
            <person name="Yuan T.T."/>
            <person name="Jiang B.G."/>
            <person name="Yang W.F."/>
            <person name="Lam T.T."/>
            <person name="Chang Q.C."/>
            <person name="Ding S.J."/>
            <person name="Wang X.J."/>
            <person name="Zhu J.G."/>
            <person name="Ruan X.D."/>
            <person name="Zhao L."/>
            <person name="Wei J.T."/>
            <person name="Ye R.Z."/>
            <person name="Que T.C."/>
            <person name="Du C.H."/>
            <person name="Zhou Y.H."/>
            <person name="Cheng J.X."/>
            <person name="Dai P.F."/>
            <person name="Guo W.B."/>
            <person name="Han X.H."/>
            <person name="Huang E.J."/>
            <person name="Li L.F."/>
            <person name="Wei W."/>
            <person name="Gao Y.C."/>
            <person name="Liu J.Z."/>
            <person name="Shao H.Z."/>
            <person name="Wang X."/>
            <person name="Wang C.C."/>
            <person name="Yang T.C."/>
            <person name="Huo Q.B."/>
            <person name="Li W."/>
            <person name="Chen H.Y."/>
            <person name="Chen S.E."/>
            <person name="Zhou L.G."/>
            <person name="Ni X.B."/>
            <person name="Tian J.H."/>
            <person name="Sheng Y."/>
            <person name="Liu T."/>
            <person name="Pan Y.S."/>
            <person name="Xia L.Y."/>
            <person name="Li J."/>
            <person name="Zhao F."/>
            <person name="Cao W.C."/>
        </authorList>
    </citation>
    <scope>NUCLEOTIDE SEQUENCE [LARGE SCALE GENOMIC DNA]</scope>
    <source>
        <strain evidence="1">HaeL-2018</strain>
    </source>
</reference>
<accession>A0A9J6H0C3</accession>
<gene>
    <name evidence="1" type="ORF">HPB48_000728</name>
</gene>
<dbReference type="AlphaFoldDB" id="A0A9J6H0C3"/>
<protein>
    <recommendedName>
        <fullName evidence="3">Endonuclease/exonuclease/phosphatase domain-containing protein</fullName>
    </recommendedName>
</protein>
<dbReference type="VEuPathDB" id="VectorBase:HLOH_061677"/>
<proteinExistence type="predicted"/>
<evidence type="ECO:0000313" key="2">
    <source>
        <dbReference type="Proteomes" id="UP000821853"/>
    </source>
</evidence>
<dbReference type="EMBL" id="JABSTR010000010">
    <property type="protein sequence ID" value="KAH9380119.1"/>
    <property type="molecule type" value="Genomic_DNA"/>
</dbReference>